<evidence type="ECO:0000256" key="1">
    <source>
        <dbReference type="SAM" id="Phobius"/>
    </source>
</evidence>
<organism evidence="2 3">
    <name type="scientific">Halioxenophilus aromaticivorans</name>
    <dbReference type="NCBI Taxonomy" id="1306992"/>
    <lineage>
        <taxon>Bacteria</taxon>
        <taxon>Pseudomonadati</taxon>
        <taxon>Pseudomonadota</taxon>
        <taxon>Gammaproteobacteria</taxon>
        <taxon>Alteromonadales</taxon>
        <taxon>Alteromonadaceae</taxon>
        <taxon>Halioxenophilus</taxon>
    </lineage>
</organism>
<evidence type="ECO:0000313" key="2">
    <source>
        <dbReference type="EMBL" id="GAA4934547.1"/>
    </source>
</evidence>
<dbReference type="RefSeq" id="WP_345417810.1">
    <property type="nucleotide sequence ID" value="NZ_AP031496.1"/>
</dbReference>
<gene>
    <name evidence="2" type="ORF">GCM10025791_09320</name>
</gene>
<dbReference type="EMBL" id="BAABLX010000007">
    <property type="protein sequence ID" value="GAA4934547.1"/>
    <property type="molecule type" value="Genomic_DNA"/>
</dbReference>
<feature type="transmembrane region" description="Helical" evidence="1">
    <location>
        <begin position="21"/>
        <end position="43"/>
    </location>
</feature>
<dbReference type="Proteomes" id="UP001409585">
    <property type="component" value="Unassembled WGS sequence"/>
</dbReference>
<keyword evidence="3" id="KW-1185">Reference proteome</keyword>
<keyword evidence="1" id="KW-1133">Transmembrane helix</keyword>
<dbReference type="AlphaFoldDB" id="A0AAV3TYM8"/>
<feature type="transmembrane region" description="Helical" evidence="1">
    <location>
        <begin position="101"/>
        <end position="122"/>
    </location>
</feature>
<feature type="transmembrane region" description="Helical" evidence="1">
    <location>
        <begin position="142"/>
        <end position="162"/>
    </location>
</feature>
<comment type="caution">
    <text evidence="2">The sequence shown here is derived from an EMBL/GenBank/DDBJ whole genome shotgun (WGS) entry which is preliminary data.</text>
</comment>
<name>A0AAV3TYM8_9ALTE</name>
<accession>A0AAV3TYM8</accession>
<keyword evidence="1" id="KW-0812">Transmembrane</keyword>
<protein>
    <submittedName>
        <fullName evidence="2">Uncharacterized protein</fullName>
    </submittedName>
</protein>
<evidence type="ECO:0000313" key="3">
    <source>
        <dbReference type="Proteomes" id="UP001409585"/>
    </source>
</evidence>
<feature type="transmembrane region" description="Helical" evidence="1">
    <location>
        <begin position="63"/>
        <end position="81"/>
    </location>
</feature>
<reference evidence="3" key="1">
    <citation type="journal article" date="2019" name="Int. J. Syst. Evol. Microbiol.">
        <title>The Global Catalogue of Microorganisms (GCM) 10K type strain sequencing project: providing services to taxonomists for standard genome sequencing and annotation.</title>
        <authorList>
            <consortium name="The Broad Institute Genomics Platform"/>
            <consortium name="The Broad Institute Genome Sequencing Center for Infectious Disease"/>
            <person name="Wu L."/>
            <person name="Ma J."/>
        </authorList>
    </citation>
    <scope>NUCLEOTIDE SEQUENCE [LARGE SCALE GENOMIC DNA]</scope>
    <source>
        <strain evidence="3">JCM 19134</strain>
    </source>
</reference>
<proteinExistence type="predicted"/>
<keyword evidence="1" id="KW-0472">Membrane</keyword>
<sequence>MSSLSDAELATQHQRYIATETLVGMVISGVLSVFFVWLIFGSLESVALWGPKGLVVDFIPQTLAIGFMAVLVPTLLTRKRLKAGKILPRKAPLLQWLPNNVFLRALTMAVIATVLGGIIGTLALQAINASDWALDHVYIMKTVYGCLVATVCAPIGLAVALGDVQKDD</sequence>